<keyword evidence="7 9" id="KW-0067">ATP-binding</keyword>
<accession>A0A1D2M9M2</accession>
<evidence type="ECO:0000259" key="10">
    <source>
        <dbReference type="PROSITE" id="PS50290"/>
    </source>
</evidence>
<dbReference type="EMBL" id="LJIJ01002462">
    <property type="protein sequence ID" value="ODM89668.1"/>
    <property type="molecule type" value="Genomic_DNA"/>
</dbReference>
<evidence type="ECO:0000256" key="7">
    <source>
        <dbReference type="ARBA" id="ARBA00022840"/>
    </source>
</evidence>
<dbReference type="Proteomes" id="UP000094527">
    <property type="component" value="Unassembled WGS sequence"/>
</dbReference>
<evidence type="ECO:0000256" key="3">
    <source>
        <dbReference type="ARBA" id="ARBA00022475"/>
    </source>
</evidence>
<keyword evidence="4 9" id="KW-0808">Transferase</keyword>
<dbReference type="AlphaFoldDB" id="A0A1D2M9M2"/>
<evidence type="ECO:0000256" key="6">
    <source>
        <dbReference type="ARBA" id="ARBA00022777"/>
    </source>
</evidence>
<dbReference type="GO" id="GO:0005524">
    <property type="term" value="F:ATP binding"/>
    <property type="evidence" value="ECO:0007669"/>
    <property type="project" value="UniProtKB-UniRule"/>
</dbReference>
<dbReference type="PROSITE" id="PS00916">
    <property type="entry name" value="PI3_4_KINASE_2"/>
    <property type="match status" value="1"/>
</dbReference>
<dbReference type="GO" id="GO:0005886">
    <property type="term" value="C:plasma membrane"/>
    <property type="evidence" value="ECO:0007669"/>
    <property type="project" value="UniProtKB-SubCell"/>
</dbReference>
<dbReference type="EC" id="2.7.1.67" evidence="9"/>
<gene>
    <name evidence="11" type="ORF">Ocin01_17014</name>
</gene>
<organism evidence="11 12">
    <name type="scientific">Orchesella cincta</name>
    <name type="common">Springtail</name>
    <name type="synonym">Podura cincta</name>
    <dbReference type="NCBI Taxonomy" id="48709"/>
    <lineage>
        <taxon>Eukaryota</taxon>
        <taxon>Metazoa</taxon>
        <taxon>Ecdysozoa</taxon>
        <taxon>Arthropoda</taxon>
        <taxon>Hexapoda</taxon>
        <taxon>Collembola</taxon>
        <taxon>Entomobryomorpha</taxon>
        <taxon>Entomobryoidea</taxon>
        <taxon>Orchesellidae</taxon>
        <taxon>Orchesellinae</taxon>
        <taxon>Orchesella</taxon>
    </lineage>
</organism>
<comment type="subcellular location">
    <subcellularLocation>
        <location evidence="1">Cell membrane</location>
    </subcellularLocation>
    <subcellularLocation>
        <location evidence="9">Membrane</location>
        <topology evidence="9">Peripheral membrane protein</topology>
    </subcellularLocation>
</comment>
<dbReference type="GO" id="GO:0005802">
    <property type="term" value="C:trans-Golgi network"/>
    <property type="evidence" value="ECO:0007669"/>
    <property type="project" value="TreeGrafter"/>
</dbReference>
<dbReference type="STRING" id="48709.A0A1D2M9M2"/>
<dbReference type="Pfam" id="PF10274">
    <property type="entry name" value="ParcG"/>
    <property type="match status" value="1"/>
</dbReference>
<evidence type="ECO:0000256" key="5">
    <source>
        <dbReference type="ARBA" id="ARBA00022741"/>
    </source>
</evidence>
<evidence type="ECO:0000313" key="12">
    <source>
        <dbReference type="Proteomes" id="UP000094527"/>
    </source>
</evidence>
<dbReference type="PANTHER" id="PTHR12865:SF1">
    <property type="entry name" value="PHOSPHATIDYLINOSITOL 4-KINASE TYPE 2"/>
    <property type="match status" value="1"/>
</dbReference>
<comment type="similarity">
    <text evidence="2 9">Belongs to the PI3/PI4-kinase family. Type II PI4K subfamily.</text>
</comment>
<dbReference type="Pfam" id="PF00454">
    <property type="entry name" value="PI3_PI4_kinase"/>
    <property type="match status" value="1"/>
</dbReference>
<comment type="catalytic activity">
    <reaction evidence="9">
        <text>a 1,2-diacyl-sn-glycero-3-phospho-(1D-myo-inositol) + ATP = a 1,2-diacyl-sn-glycero-3-phospho-(1D-myo-inositol 4-phosphate) + ADP + H(+)</text>
        <dbReference type="Rhea" id="RHEA:19877"/>
        <dbReference type="ChEBI" id="CHEBI:15378"/>
        <dbReference type="ChEBI" id="CHEBI:30616"/>
        <dbReference type="ChEBI" id="CHEBI:57880"/>
        <dbReference type="ChEBI" id="CHEBI:58178"/>
        <dbReference type="ChEBI" id="CHEBI:456216"/>
        <dbReference type="EC" id="2.7.1.67"/>
    </reaction>
</comment>
<dbReference type="PROSITE" id="PS50290">
    <property type="entry name" value="PI3_4_KINASE_3"/>
    <property type="match status" value="1"/>
</dbReference>
<protein>
    <recommendedName>
        <fullName evidence="9">Phosphatidylinositol 4-kinase type 2</fullName>
        <ecNumber evidence="9">2.7.1.67</ecNumber>
    </recommendedName>
</protein>
<comment type="caution">
    <text evidence="11">The sequence shown here is derived from an EMBL/GenBank/DDBJ whole genome shotgun (WGS) entry which is preliminary data.</text>
</comment>
<evidence type="ECO:0000313" key="11">
    <source>
        <dbReference type="EMBL" id="ODM89668.1"/>
    </source>
</evidence>
<keyword evidence="5 9" id="KW-0547">Nucleotide-binding</keyword>
<dbReference type="GO" id="GO:0005765">
    <property type="term" value="C:lysosomal membrane"/>
    <property type="evidence" value="ECO:0007669"/>
    <property type="project" value="TreeGrafter"/>
</dbReference>
<keyword evidence="12" id="KW-1185">Reference proteome</keyword>
<sequence>MGQVVPETMLSMLFWAGCLVPNSGYLSEAGASLVDLKLGLNVVPKTQIVRMASSTFHYGKIRREAAKAKKTLADKFPAIGRRFHRIGLPLKVGSFQIFVNGYKDAIEWLQKFEMEPLGEDVAIEFQLEFEKLVILDYIIRNTDRGNDNWLLRYDKEGVASDDIDIALSPFSLGTISQKNKRRIKIAAIDNGLAFPFKHPNEWRAYPFQWSKLAHAKIPFSDVTRNQFLPLLSNVCVIESLCSDLYRLFSLDKNFQKSLFDRQMSVLRGQVMNLVSVLRDGRSPFQLVQMPPVIVLKAVEIPKSKPKCTIVPKSAVSPSPAPSQAKILVDMKTSISSNIFSDVSDQYKAEFQQEAPIFTSWCFKMTTMWGKMYDLRAPYNVRGGEITCLRVVRGFSRESWQKDTITDCPPRACSTCPRCPKPTLFRKCYDRGEFPMLMDQNSAGKLIAWKVPPENLDYHHYLPLFFEGLREIEHPYAFFSRQGIHDLLVHGCDKVLPVVPHLIAPIREALNTRCPQILRVTLHAIQQLVVSAPKVGEALVPYYRQMLPVLNIFRNKNLNLGDEIEYGQYKRENIGDLIQETLELLERYGGEDAFINIKYMIPTYESVVLN</sequence>
<evidence type="ECO:0000256" key="8">
    <source>
        <dbReference type="ARBA" id="ARBA00023136"/>
    </source>
</evidence>
<feature type="domain" description="PI3K/PI4K catalytic" evidence="10">
    <location>
        <begin position="1"/>
        <end position="296"/>
    </location>
</feature>
<reference evidence="11 12" key="1">
    <citation type="journal article" date="2016" name="Genome Biol. Evol.">
        <title>Gene Family Evolution Reflects Adaptation to Soil Environmental Stressors in the Genome of the Collembolan Orchesella cincta.</title>
        <authorList>
            <person name="Faddeeva-Vakhrusheva A."/>
            <person name="Derks M.F."/>
            <person name="Anvar S.Y."/>
            <person name="Agamennone V."/>
            <person name="Suring W."/>
            <person name="Smit S."/>
            <person name="van Straalen N.M."/>
            <person name="Roelofs D."/>
        </authorList>
    </citation>
    <scope>NUCLEOTIDE SEQUENCE [LARGE SCALE GENOMIC DNA]</scope>
    <source>
        <tissue evidence="11">Mixed pool</tissue>
    </source>
</reference>
<evidence type="ECO:0000256" key="2">
    <source>
        <dbReference type="ARBA" id="ARBA00008941"/>
    </source>
</evidence>
<keyword evidence="8 9" id="KW-0472">Membrane</keyword>
<evidence type="ECO:0000256" key="4">
    <source>
        <dbReference type="ARBA" id="ARBA00022679"/>
    </source>
</evidence>
<dbReference type="PANTHER" id="PTHR12865">
    <property type="entry name" value="PHOSPHATIDYLINOSITOL 4-KINASE TYPE-II"/>
    <property type="match status" value="1"/>
</dbReference>
<keyword evidence="6 9" id="KW-0418">Kinase</keyword>
<dbReference type="InterPro" id="IPR000403">
    <property type="entry name" value="PI3/4_kinase_cat_dom"/>
</dbReference>
<dbReference type="GO" id="GO:0046854">
    <property type="term" value="P:phosphatidylinositol phosphate biosynthetic process"/>
    <property type="evidence" value="ECO:0007669"/>
    <property type="project" value="UniProtKB-UniRule"/>
</dbReference>
<dbReference type="OrthoDB" id="5954824at2759"/>
<dbReference type="GO" id="GO:0007030">
    <property type="term" value="P:Golgi organization"/>
    <property type="evidence" value="ECO:0007669"/>
    <property type="project" value="TreeGrafter"/>
</dbReference>
<dbReference type="GO" id="GO:0007032">
    <property type="term" value="P:endosome organization"/>
    <property type="evidence" value="ECO:0007669"/>
    <property type="project" value="TreeGrafter"/>
</dbReference>
<dbReference type="InterPro" id="IPR039756">
    <property type="entry name" value="Lsb6/PI4K2"/>
</dbReference>
<dbReference type="GO" id="GO:0004430">
    <property type="term" value="F:1-phosphatidylinositol 4-kinase activity"/>
    <property type="evidence" value="ECO:0007669"/>
    <property type="project" value="UniProtKB-UniRule"/>
</dbReference>
<evidence type="ECO:0000256" key="9">
    <source>
        <dbReference type="RuleBase" id="RU367084"/>
    </source>
</evidence>
<proteinExistence type="inferred from homology"/>
<name>A0A1D2M9M2_ORCCI</name>
<dbReference type="InterPro" id="IPR019399">
    <property type="entry name" value="Parkin_co-regulated_protein"/>
</dbReference>
<dbReference type="InterPro" id="IPR018936">
    <property type="entry name" value="PI3/4_kinase_CS"/>
</dbReference>
<evidence type="ECO:0000256" key="1">
    <source>
        <dbReference type="ARBA" id="ARBA00004236"/>
    </source>
</evidence>
<keyword evidence="3" id="KW-1003">Cell membrane</keyword>
<dbReference type="GO" id="GO:0005768">
    <property type="term" value="C:endosome"/>
    <property type="evidence" value="ECO:0007669"/>
    <property type="project" value="TreeGrafter"/>
</dbReference>